<organism evidence="2 3">
    <name type="scientific">Corynebacterium anserum</name>
    <dbReference type="NCBI Taxonomy" id="2684406"/>
    <lineage>
        <taxon>Bacteria</taxon>
        <taxon>Bacillati</taxon>
        <taxon>Actinomycetota</taxon>
        <taxon>Actinomycetes</taxon>
        <taxon>Mycobacteriales</taxon>
        <taxon>Corynebacteriaceae</taxon>
        <taxon>Corynebacterium</taxon>
    </lineage>
</organism>
<keyword evidence="2" id="KW-0489">Methyltransferase</keyword>
<dbReference type="Gene3D" id="3.40.50.150">
    <property type="entry name" value="Vaccinia Virus protein VP39"/>
    <property type="match status" value="1"/>
</dbReference>
<dbReference type="CDD" id="cd02440">
    <property type="entry name" value="AdoMet_MTases"/>
    <property type="match status" value="1"/>
</dbReference>
<dbReference type="RefSeq" id="WP_186276714.1">
    <property type="nucleotide sequence ID" value="NZ_CP046883.1"/>
</dbReference>
<evidence type="ECO:0000259" key="1">
    <source>
        <dbReference type="Pfam" id="PF17827"/>
    </source>
</evidence>
<gene>
    <name evidence="2" type="ORF">GP473_06070</name>
</gene>
<protein>
    <submittedName>
        <fullName evidence="2">Peptide chain release factor N(5)-glutamine methyltransferase</fullName>
    </submittedName>
</protein>
<dbReference type="Proteomes" id="UP000515275">
    <property type="component" value="Chromosome"/>
</dbReference>
<proteinExistence type="predicted"/>
<dbReference type="Pfam" id="PF17827">
    <property type="entry name" value="PrmC_N"/>
    <property type="match status" value="1"/>
</dbReference>
<dbReference type="EMBL" id="CP046883">
    <property type="protein sequence ID" value="QNH96285.1"/>
    <property type="molecule type" value="Genomic_DNA"/>
</dbReference>
<dbReference type="KEGG" id="cans:GP473_06070"/>
<dbReference type="GO" id="GO:0032259">
    <property type="term" value="P:methylation"/>
    <property type="evidence" value="ECO:0007669"/>
    <property type="project" value="UniProtKB-KW"/>
</dbReference>
<dbReference type="PANTHER" id="PTHR18895">
    <property type="entry name" value="HEMK METHYLTRANSFERASE"/>
    <property type="match status" value="1"/>
</dbReference>
<dbReference type="GO" id="GO:0008168">
    <property type="term" value="F:methyltransferase activity"/>
    <property type="evidence" value="ECO:0007669"/>
    <property type="project" value="UniProtKB-KW"/>
</dbReference>
<dbReference type="Gene3D" id="1.10.8.10">
    <property type="entry name" value="DNA helicase RuvA subunit, C-terminal domain"/>
    <property type="match status" value="1"/>
</dbReference>
<dbReference type="AlphaFoldDB" id="A0A7G7YP65"/>
<keyword evidence="2" id="KW-0808">Transferase</keyword>
<name>A0A7G7YP65_9CORY</name>
<dbReference type="InterPro" id="IPR029063">
    <property type="entry name" value="SAM-dependent_MTases_sf"/>
</dbReference>
<dbReference type="InterPro" id="IPR050320">
    <property type="entry name" value="N5-glutamine_MTase"/>
</dbReference>
<accession>A0A7G7YP65</accession>
<keyword evidence="3" id="KW-1185">Reference proteome</keyword>
<evidence type="ECO:0000313" key="3">
    <source>
        <dbReference type="Proteomes" id="UP000515275"/>
    </source>
</evidence>
<dbReference type="InterPro" id="IPR040758">
    <property type="entry name" value="PrmC_N"/>
</dbReference>
<evidence type="ECO:0000313" key="2">
    <source>
        <dbReference type="EMBL" id="QNH96285.1"/>
    </source>
</evidence>
<dbReference type="SUPFAM" id="SSF53335">
    <property type="entry name" value="S-adenosyl-L-methionine-dependent methyltransferases"/>
    <property type="match status" value="1"/>
</dbReference>
<feature type="domain" description="Release factor glutamine methyltransferase N-terminal" evidence="1">
    <location>
        <begin position="13"/>
        <end position="90"/>
    </location>
</feature>
<sequence>MDNTDHTRLTVDDAVRAGARVLEQAGIDAPVVESRLLMGYALADFPREGEPRVALSTTDLFLRGKESAPEVFTSWVQRRAQRVPLQHIVGSAAFAGLDFLSSPAGFIPRPETELLVEWGDRWLRSYWTRRTTYELSRRLFSGHLTVVDVCSGPGTIALALAHRLSSLTTPDIEIIGLERDADALELAHANEAQLRGRGLLRENVAVRFIQADVREPDIVGRLGLSGVAQLVLSNPPYVPEAALEEGLISPEVKADPHSAVFAGPDGMNLMNPLAQAIHLLSAPVAGVAVEHDDAKGADVRSVMEAHGMIDVTQHQDYAGRDRFVTASIVRDPGFIPRSRVWK</sequence>
<dbReference type="PANTHER" id="PTHR18895:SF74">
    <property type="entry name" value="MTRF1L RELEASE FACTOR GLUTAMINE METHYLTRANSFERASE"/>
    <property type="match status" value="1"/>
</dbReference>
<reference evidence="2 3" key="1">
    <citation type="submission" date="2019-12" db="EMBL/GenBank/DDBJ databases">
        <title>Corynebacterium sp. nov., isolated from feces of the Anser Albifrons in China.</title>
        <authorList>
            <person name="Liu Q."/>
        </authorList>
    </citation>
    <scope>NUCLEOTIDE SEQUENCE [LARGE SCALE GENOMIC DNA]</scope>
    <source>
        <strain evidence="2 3">23H37-10</strain>
    </source>
</reference>